<proteinExistence type="predicted"/>
<sequence>MVVTPNVPSLKYTTCKGIKCFELSAEPVNQEILPGVFIKGWGYNGSIPGPTIKVYPNDYVNIRVYNGLPEATSIHWHGLNIPNVMDGVPSVEPSPKIMPGHCFDYHFRITNPPGTHMYHSHVNVAKQDMLGLLGGFIILDPKDKNGHQCVDKDYLLLMQEWSLAGLDKGKKVEPGSYELRPFTDNFNMFTINGKSFPATTPMPIQYGDIVRLRFGAIQINHHPMHLHGHQFWVERSDGNPIIPSNRILKNTILVATGETWDVLFRANNPGIWPLHCHISHHISNNFTNGTGGMFTTLVYQ</sequence>
<comment type="caution">
    <text evidence="3">The sequence shown here is derived from an EMBL/GenBank/DDBJ whole genome shotgun (WGS) entry which is preliminary data.</text>
</comment>
<dbReference type="CDD" id="cd04202">
    <property type="entry name" value="CuRO_D2_2dMcoN_like"/>
    <property type="match status" value="1"/>
</dbReference>
<gene>
    <name evidence="3" type="ORF">ACJDU8_20905</name>
</gene>
<dbReference type="SUPFAM" id="SSF49503">
    <property type="entry name" value="Cupredoxins"/>
    <property type="match status" value="2"/>
</dbReference>
<dbReference type="InterPro" id="IPR011707">
    <property type="entry name" value="Cu-oxidase-like_N"/>
</dbReference>
<dbReference type="InterPro" id="IPR011706">
    <property type="entry name" value="Cu-oxidase_C"/>
</dbReference>
<protein>
    <submittedName>
        <fullName evidence="3">Multicopper oxidase family protein</fullName>
    </submittedName>
</protein>
<keyword evidence="4" id="KW-1185">Reference proteome</keyword>
<evidence type="ECO:0000313" key="4">
    <source>
        <dbReference type="Proteomes" id="UP001623660"/>
    </source>
</evidence>
<dbReference type="RefSeq" id="WP_406794109.1">
    <property type="nucleotide sequence ID" value="NZ_JBJHZX010000043.1"/>
</dbReference>
<evidence type="ECO:0000259" key="2">
    <source>
        <dbReference type="Pfam" id="PF07732"/>
    </source>
</evidence>
<feature type="domain" description="Plastocyanin-like" evidence="1">
    <location>
        <begin position="185"/>
        <end position="285"/>
    </location>
</feature>
<feature type="domain" description="Plastocyanin-like" evidence="2">
    <location>
        <begin position="38"/>
        <end position="142"/>
    </location>
</feature>
<evidence type="ECO:0000259" key="1">
    <source>
        <dbReference type="Pfam" id="PF07731"/>
    </source>
</evidence>
<reference evidence="3 4" key="1">
    <citation type="submission" date="2024-11" db="EMBL/GenBank/DDBJ databases">
        <authorList>
            <person name="Heng Y.C."/>
            <person name="Lim A.C.H."/>
            <person name="Lee J.K.Y."/>
            <person name="Kittelmann S."/>
        </authorList>
    </citation>
    <scope>NUCLEOTIDE SEQUENCE [LARGE SCALE GENOMIC DNA]</scope>
    <source>
        <strain evidence="3 4">WILCCON 0269</strain>
    </source>
</reference>
<dbReference type="Pfam" id="PF07731">
    <property type="entry name" value="Cu-oxidase_2"/>
    <property type="match status" value="1"/>
</dbReference>
<dbReference type="Proteomes" id="UP001623660">
    <property type="component" value="Unassembled WGS sequence"/>
</dbReference>
<dbReference type="Gene3D" id="2.60.40.420">
    <property type="entry name" value="Cupredoxins - blue copper proteins"/>
    <property type="match status" value="2"/>
</dbReference>
<evidence type="ECO:0000313" key="3">
    <source>
        <dbReference type="EMBL" id="MFL0198002.1"/>
    </source>
</evidence>
<accession>A0ABW8SQK6</accession>
<dbReference type="EMBL" id="JBJHZX010000043">
    <property type="protein sequence ID" value="MFL0198002.1"/>
    <property type="molecule type" value="Genomic_DNA"/>
</dbReference>
<organism evidence="3 4">
    <name type="scientific">Candidatus Clostridium eludens</name>
    <dbReference type="NCBI Taxonomy" id="3381663"/>
    <lineage>
        <taxon>Bacteria</taxon>
        <taxon>Bacillati</taxon>
        <taxon>Bacillota</taxon>
        <taxon>Clostridia</taxon>
        <taxon>Eubacteriales</taxon>
        <taxon>Clostridiaceae</taxon>
        <taxon>Clostridium</taxon>
    </lineage>
</organism>
<dbReference type="InterPro" id="IPR008972">
    <property type="entry name" value="Cupredoxin"/>
</dbReference>
<name>A0ABW8SQK6_9CLOT</name>
<dbReference type="PANTHER" id="PTHR11709">
    <property type="entry name" value="MULTI-COPPER OXIDASE"/>
    <property type="match status" value="1"/>
</dbReference>
<dbReference type="Pfam" id="PF07732">
    <property type="entry name" value="Cu-oxidase_3"/>
    <property type="match status" value="1"/>
</dbReference>
<dbReference type="InterPro" id="IPR045087">
    <property type="entry name" value="Cu-oxidase_fam"/>
</dbReference>